<dbReference type="RefSeq" id="XP_016248419.1">
    <property type="nucleotide sequence ID" value="XM_016395000.1"/>
</dbReference>
<dbReference type="Proteomes" id="UP000054466">
    <property type="component" value="Unassembled WGS sequence"/>
</dbReference>
<dbReference type="PANTHER" id="PTHR34861">
    <property type="match status" value="1"/>
</dbReference>
<name>A0A0D2CAV8_9EURO</name>
<evidence type="ECO:0000256" key="1">
    <source>
        <dbReference type="ARBA" id="ARBA00007865"/>
    </source>
</evidence>
<comment type="similarity">
    <text evidence="1">Belongs to the Cyclase 1 superfamily.</text>
</comment>
<organism evidence="2 3">
    <name type="scientific">Cladophialophora immunda</name>
    <dbReference type="NCBI Taxonomy" id="569365"/>
    <lineage>
        <taxon>Eukaryota</taxon>
        <taxon>Fungi</taxon>
        <taxon>Dikarya</taxon>
        <taxon>Ascomycota</taxon>
        <taxon>Pezizomycotina</taxon>
        <taxon>Eurotiomycetes</taxon>
        <taxon>Chaetothyriomycetidae</taxon>
        <taxon>Chaetothyriales</taxon>
        <taxon>Herpotrichiellaceae</taxon>
        <taxon>Cladophialophora</taxon>
    </lineage>
</organism>
<dbReference type="PANTHER" id="PTHR34861:SF10">
    <property type="entry name" value="CYCLASE"/>
    <property type="match status" value="1"/>
</dbReference>
<dbReference type="OrthoDB" id="5396at2759"/>
<dbReference type="GO" id="GO:0019441">
    <property type="term" value="P:L-tryptophan catabolic process to kynurenine"/>
    <property type="evidence" value="ECO:0007669"/>
    <property type="project" value="InterPro"/>
</dbReference>
<evidence type="ECO:0000313" key="2">
    <source>
        <dbReference type="EMBL" id="KIW28203.1"/>
    </source>
</evidence>
<dbReference type="EMBL" id="KN847043">
    <property type="protein sequence ID" value="KIW28203.1"/>
    <property type="molecule type" value="Genomic_DNA"/>
</dbReference>
<dbReference type="Pfam" id="PF04199">
    <property type="entry name" value="Cyclase"/>
    <property type="match status" value="1"/>
</dbReference>
<proteinExistence type="inferred from homology"/>
<evidence type="ECO:0008006" key="4">
    <source>
        <dbReference type="Google" id="ProtNLM"/>
    </source>
</evidence>
<dbReference type="VEuPathDB" id="FungiDB:PV07_07883"/>
<protein>
    <recommendedName>
        <fullName evidence="4">Cyclase</fullName>
    </recommendedName>
</protein>
<evidence type="ECO:0000313" key="3">
    <source>
        <dbReference type="Proteomes" id="UP000054466"/>
    </source>
</evidence>
<sequence length="323" mass="36422">MADLKLPSWKDLPPVEGMPHGCAWGLFDKDGTRDEIGTLNLLTPETVVKAREEIQTGKSVVLNWPIDHVHEPGFDRIKPTVNITDWRAKGSPWYSYDDEISINTQSGSQWDGLRHWGHSGTGLYYNRIHHDELLKTDRIGIDHWSKRGGIVGRGVLLDYVAYAARHNITYDAMTRHRITLDVLKDIAKEENVVLRPGDILLVRSGWIKWYNEHSPEERVAKVKNGSEYVGVDGSEEVVEWIWNSHFAAVGGDAIGFEAWPPQLPWCLHDFVLALWGMPLGELWDLEALAAECEKQQRWSFFVTSAPLNTPGGIASPPNAIAVF</sequence>
<keyword evidence="3" id="KW-1185">Reference proteome</keyword>
<gene>
    <name evidence="2" type="ORF">PV07_07883</name>
</gene>
<dbReference type="SUPFAM" id="SSF102198">
    <property type="entry name" value="Putative cyclase"/>
    <property type="match status" value="1"/>
</dbReference>
<dbReference type="Gene3D" id="3.50.30.50">
    <property type="entry name" value="Putative cyclase"/>
    <property type="match status" value="1"/>
</dbReference>
<dbReference type="GeneID" id="27347077"/>
<dbReference type="GO" id="GO:0004061">
    <property type="term" value="F:arylformamidase activity"/>
    <property type="evidence" value="ECO:0007669"/>
    <property type="project" value="InterPro"/>
</dbReference>
<dbReference type="InterPro" id="IPR037175">
    <property type="entry name" value="KFase_sf"/>
</dbReference>
<dbReference type="InterPro" id="IPR007325">
    <property type="entry name" value="KFase/CYL"/>
</dbReference>
<dbReference type="AlphaFoldDB" id="A0A0D2CAV8"/>
<reference evidence="2 3" key="1">
    <citation type="submission" date="2015-01" db="EMBL/GenBank/DDBJ databases">
        <title>The Genome Sequence of Cladophialophora immunda CBS83496.</title>
        <authorList>
            <consortium name="The Broad Institute Genomics Platform"/>
            <person name="Cuomo C."/>
            <person name="de Hoog S."/>
            <person name="Gorbushina A."/>
            <person name="Stielow B."/>
            <person name="Teixiera M."/>
            <person name="Abouelleil A."/>
            <person name="Chapman S.B."/>
            <person name="Priest M."/>
            <person name="Young S.K."/>
            <person name="Wortman J."/>
            <person name="Nusbaum C."/>
            <person name="Birren B."/>
        </authorList>
    </citation>
    <scope>NUCLEOTIDE SEQUENCE [LARGE SCALE GENOMIC DNA]</scope>
    <source>
        <strain evidence="2 3">CBS 83496</strain>
    </source>
</reference>
<accession>A0A0D2CAV8</accession>
<dbReference type="HOGENOM" id="CLU_030671_1_0_1"/>